<proteinExistence type="predicted"/>
<dbReference type="RefSeq" id="WP_169260977.1">
    <property type="nucleotide sequence ID" value="NZ_WTVQ01000022.1"/>
</dbReference>
<protein>
    <submittedName>
        <fullName evidence="2">PIN domain-containing protein</fullName>
    </submittedName>
</protein>
<dbReference type="InterPro" id="IPR029060">
    <property type="entry name" value="PIN-like_dom_sf"/>
</dbReference>
<dbReference type="Proteomes" id="UP000648984">
    <property type="component" value="Unassembled WGS sequence"/>
</dbReference>
<dbReference type="EMBL" id="WTVQ01000022">
    <property type="protein sequence ID" value="NMG75822.1"/>
    <property type="molecule type" value="Genomic_DNA"/>
</dbReference>
<reference evidence="2 3" key="1">
    <citation type="submission" date="2019-12" db="EMBL/GenBank/DDBJ databases">
        <title>Comparative genomics gives insights into the taxonomy of the Azoarcus-Aromatoleum group and reveals separate origins of nif in the plant-associated Azoarcus and non-plant-associated Aromatoleum sub-groups.</title>
        <authorList>
            <person name="Lafos M."/>
            <person name="Maluk M."/>
            <person name="Batista M."/>
            <person name="Junghare M."/>
            <person name="Carmona M."/>
            <person name="Faoro H."/>
            <person name="Cruz L.M."/>
            <person name="Battistoni F."/>
            <person name="De Souza E."/>
            <person name="Pedrosa F."/>
            <person name="Chen W.-M."/>
            <person name="Poole P.S."/>
            <person name="Dixon R.A."/>
            <person name="James E.K."/>
        </authorList>
    </citation>
    <scope>NUCLEOTIDE SEQUENCE [LARGE SCALE GENOMIC DNA]</scope>
    <source>
        <strain evidence="2 3">22Lin</strain>
    </source>
</reference>
<dbReference type="PANTHER" id="PTHR34610">
    <property type="entry name" value="SSL7007 PROTEIN"/>
    <property type="match status" value="1"/>
</dbReference>
<evidence type="ECO:0000259" key="1">
    <source>
        <dbReference type="Pfam" id="PF13470"/>
    </source>
</evidence>
<accession>A0ABX1QE98</accession>
<dbReference type="SUPFAM" id="SSF88723">
    <property type="entry name" value="PIN domain-like"/>
    <property type="match status" value="1"/>
</dbReference>
<sequence>MTDQPALPALRLVLDTNTVMALWFFEDPALQPLRHLIEDTPPTLIARGDSLEELRRVLAYRQFGIAAERQAALLAEYAARTTVIAADADNGVSIAAPLSAPRPAALPVCRDPDDQKFLEIARDGSATHLVSRDKALLRLNRHRLVRPLFAILTPEALVAMLPMPSPAQAPVR</sequence>
<dbReference type="InterPro" id="IPR002716">
    <property type="entry name" value="PIN_dom"/>
</dbReference>
<dbReference type="Pfam" id="PF13470">
    <property type="entry name" value="PIN_3"/>
    <property type="match status" value="1"/>
</dbReference>
<dbReference type="PANTHER" id="PTHR34610:SF3">
    <property type="entry name" value="SSL7007 PROTEIN"/>
    <property type="match status" value="1"/>
</dbReference>
<evidence type="ECO:0000313" key="2">
    <source>
        <dbReference type="EMBL" id="NMG75822.1"/>
    </source>
</evidence>
<comment type="caution">
    <text evidence="2">The sequence shown here is derived from an EMBL/GenBank/DDBJ whole genome shotgun (WGS) entry which is preliminary data.</text>
</comment>
<name>A0ABX1QE98_9RHOO</name>
<organism evidence="2 3">
    <name type="scientific">Aromatoleum diolicum</name>
    <dbReference type="NCBI Taxonomy" id="75796"/>
    <lineage>
        <taxon>Bacteria</taxon>
        <taxon>Pseudomonadati</taxon>
        <taxon>Pseudomonadota</taxon>
        <taxon>Betaproteobacteria</taxon>
        <taxon>Rhodocyclales</taxon>
        <taxon>Rhodocyclaceae</taxon>
        <taxon>Aromatoleum</taxon>
    </lineage>
</organism>
<gene>
    <name evidence="2" type="ORF">GPA25_13725</name>
</gene>
<dbReference type="InterPro" id="IPR002850">
    <property type="entry name" value="PIN_toxin-like"/>
</dbReference>
<feature type="domain" description="PIN" evidence="1">
    <location>
        <begin position="11"/>
        <end position="135"/>
    </location>
</feature>
<evidence type="ECO:0000313" key="3">
    <source>
        <dbReference type="Proteomes" id="UP000648984"/>
    </source>
</evidence>
<keyword evidence="3" id="KW-1185">Reference proteome</keyword>